<reference evidence="1 2" key="1">
    <citation type="submission" date="2023-01" db="EMBL/GenBank/DDBJ databases">
        <title>Bacillus changyiensis sp. nov., isolated from a coastal deposit.</title>
        <authorList>
            <person name="Xiao G."/>
            <person name="Lai Q."/>
            <person name="Hu Z."/>
            <person name="Shao Z."/>
        </authorList>
    </citation>
    <scope>NUCLEOTIDE SEQUENCE [LARGE SCALE GENOMIC DNA]</scope>
    <source>
        <strain evidence="1 2">CLL-7-23</strain>
    </source>
</reference>
<organism evidence="1 2">
    <name type="scientific">Bacillus changyiensis</name>
    <dbReference type="NCBI Taxonomy" id="3004103"/>
    <lineage>
        <taxon>Bacteria</taxon>
        <taxon>Bacillati</taxon>
        <taxon>Bacillota</taxon>
        <taxon>Bacilli</taxon>
        <taxon>Bacillales</taxon>
        <taxon>Bacillaceae</taxon>
        <taxon>Bacillus</taxon>
    </lineage>
</organism>
<accession>A0ABT4X5F6</accession>
<sequence>MKWILAFIVMILDLGLVFVFICQPSQSWTYIKTETSTPHKDKQFVRMTGSVLQTKHKVTTDTGEDTIFITTDMSGPK</sequence>
<evidence type="ECO:0000313" key="2">
    <source>
        <dbReference type="Proteomes" id="UP001211894"/>
    </source>
</evidence>
<dbReference type="EMBL" id="JAQKAB010000008">
    <property type="protein sequence ID" value="MDA7027529.1"/>
    <property type="molecule type" value="Genomic_DNA"/>
</dbReference>
<keyword evidence="2" id="KW-1185">Reference proteome</keyword>
<proteinExistence type="predicted"/>
<comment type="caution">
    <text evidence="1">The sequence shown here is derived from an EMBL/GenBank/DDBJ whole genome shotgun (WGS) entry which is preliminary data.</text>
</comment>
<dbReference type="RefSeq" id="WP_271341366.1">
    <property type="nucleotide sequence ID" value="NZ_JAQKAB010000008.1"/>
</dbReference>
<protein>
    <submittedName>
        <fullName evidence="1">Uncharacterized protein</fullName>
    </submittedName>
</protein>
<evidence type="ECO:0000313" key="1">
    <source>
        <dbReference type="EMBL" id="MDA7027529.1"/>
    </source>
</evidence>
<gene>
    <name evidence="1" type="ORF">PJ311_13135</name>
</gene>
<name>A0ABT4X5F6_9BACI</name>
<dbReference type="Proteomes" id="UP001211894">
    <property type="component" value="Unassembled WGS sequence"/>
</dbReference>